<accession>A0A5A7P6A9</accession>
<dbReference type="InterPro" id="IPR053168">
    <property type="entry name" value="Glutamic_endopeptidase"/>
</dbReference>
<dbReference type="PROSITE" id="PS52045">
    <property type="entry name" value="NEPROSIN_PEP_CD"/>
    <property type="match status" value="2"/>
</dbReference>
<comment type="caution">
    <text evidence="3">The sequence shown here is derived from an EMBL/GenBank/DDBJ whole genome shotgun (WGS) entry which is preliminary data.</text>
</comment>
<dbReference type="Gene3D" id="3.40.50.1110">
    <property type="entry name" value="SGNH hydrolase"/>
    <property type="match status" value="1"/>
</dbReference>
<dbReference type="PANTHER" id="PTHR31589">
    <property type="entry name" value="PROTEIN, PUTATIVE (DUF239)-RELATED-RELATED"/>
    <property type="match status" value="1"/>
</dbReference>
<dbReference type="InterPro" id="IPR004314">
    <property type="entry name" value="Neprosin"/>
</dbReference>
<comment type="similarity">
    <text evidence="1">Belongs to the 'GDSL' lipolytic enzyme family.</text>
</comment>
<dbReference type="EMBL" id="BKCP01002447">
    <property type="protein sequence ID" value="GER28300.1"/>
    <property type="molecule type" value="Genomic_DNA"/>
</dbReference>
<dbReference type="InterPro" id="IPR025521">
    <property type="entry name" value="Neprosin_propep"/>
</dbReference>
<keyword evidence="4" id="KW-1185">Reference proteome</keyword>
<dbReference type="Gene3D" id="3.90.1320.10">
    <property type="entry name" value="Outer-capsid protein sigma 3, large lobe"/>
    <property type="match status" value="2"/>
</dbReference>
<dbReference type="OrthoDB" id="1858978at2759"/>
<feature type="domain" description="Neprosin PEP catalytic" evidence="2">
    <location>
        <begin position="886"/>
        <end position="1259"/>
    </location>
</feature>
<dbReference type="Pfam" id="PF03080">
    <property type="entry name" value="Neprosin"/>
    <property type="match status" value="3"/>
</dbReference>
<gene>
    <name evidence="3" type="ORF">STAS_04076</name>
</gene>
<reference evidence="4" key="1">
    <citation type="journal article" date="2019" name="Curr. Biol.">
        <title>Genome Sequence of Striga asiatica Provides Insight into the Evolution of Plant Parasitism.</title>
        <authorList>
            <person name="Yoshida S."/>
            <person name="Kim S."/>
            <person name="Wafula E.K."/>
            <person name="Tanskanen J."/>
            <person name="Kim Y.M."/>
            <person name="Honaas L."/>
            <person name="Yang Z."/>
            <person name="Spallek T."/>
            <person name="Conn C.E."/>
            <person name="Ichihashi Y."/>
            <person name="Cheong K."/>
            <person name="Cui S."/>
            <person name="Der J.P."/>
            <person name="Gundlach H."/>
            <person name="Jiao Y."/>
            <person name="Hori C."/>
            <person name="Ishida J.K."/>
            <person name="Kasahara H."/>
            <person name="Kiba T."/>
            <person name="Kim M.S."/>
            <person name="Koo N."/>
            <person name="Laohavisit A."/>
            <person name="Lee Y.H."/>
            <person name="Lumba S."/>
            <person name="McCourt P."/>
            <person name="Mortimer J.C."/>
            <person name="Mutuku J.M."/>
            <person name="Nomura T."/>
            <person name="Sasaki-Sekimoto Y."/>
            <person name="Seto Y."/>
            <person name="Wang Y."/>
            <person name="Wakatake T."/>
            <person name="Sakakibara H."/>
            <person name="Demura T."/>
            <person name="Yamaguchi S."/>
            <person name="Yoneyama K."/>
            <person name="Manabe R.I."/>
            <person name="Nelson D.C."/>
            <person name="Schulman A.H."/>
            <person name="Timko M.P."/>
            <person name="dePamphilis C.W."/>
            <person name="Choi D."/>
            <person name="Shirasu K."/>
        </authorList>
    </citation>
    <scope>NUCLEOTIDE SEQUENCE [LARGE SCALE GENOMIC DNA]</scope>
    <source>
        <strain evidence="4">cv. UVA1</strain>
    </source>
</reference>
<evidence type="ECO:0000313" key="3">
    <source>
        <dbReference type="EMBL" id="GER28300.1"/>
    </source>
</evidence>
<name>A0A5A7P6A9_STRAF</name>
<dbReference type="GO" id="GO:0016788">
    <property type="term" value="F:hydrolase activity, acting on ester bonds"/>
    <property type="evidence" value="ECO:0007669"/>
    <property type="project" value="InterPro"/>
</dbReference>
<evidence type="ECO:0000259" key="2">
    <source>
        <dbReference type="PROSITE" id="PS52045"/>
    </source>
</evidence>
<dbReference type="InterPro" id="IPR001087">
    <property type="entry name" value="GDSL"/>
</dbReference>
<protein>
    <recommendedName>
        <fullName evidence="2">Neprosin PEP catalytic domain-containing protein</fullName>
    </recommendedName>
</protein>
<proteinExistence type="inferred from homology"/>
<sequence length="1259" mass="140557">MNPSDTLPLFGYDSQLFNMNAPGINRFISNKVKSNSNRTDTKGTCLGSRLLSEVARTTAAERKVAGGRGAQGQPSAVGNRVALGICCSWSGLLTAAVVGRRRGFAMGGSLREGLVAGGSTLTNVDVPRLRFSARLGRRRICNGFFVREVQLCREGKRGLWADAPPYGIDYPSHRPTVHFSNRRNIPDISEHMGSEPTLPYLSPQLRGPRLRVGANCASVGVGVLNDTGIQLVNVIRIYQQLDYFKKYQRRLRALIGEEEAERLVAESLTLITLGGNDFVNYYYLVPYSARSRQFTLENYVPFVISEYEKIIAGCVPAELALHSRNGGCAEELQKATQLLNPQLKRFITSKIACCGQGPYNGLGLCTPLSNLCPNRDLYVFWDPLHPSERANRIIVQRILRGSEEYMKPMNLKHHYGFGLKGFENVIGFWNNLNYTKHNSHLSSWRIARIKRRLDKINKPPVVAIESPDGDIIDCIRKRKQLAMDHPILKNHKIQSIPPKMPKATKVDGANTTKRADGHKRLWQMWHQTCRSCPNGTVPVRRITVHDVLRAKSLYRFGKKRAFRAPSHANYTRLTGENNHISVANSHNSHEYAVAYTTFPEGIYGAKAGINLWDPTVKSPYEFSLSQIWVAAGSYHNLDLNTVEAGWHVDPQLYGDNRPRLFTFWTKDAYQSTGCYNLLCSGFVQVSNQILVGGAISPFSTLGGPLYEIVITIFKDPEKGNWWLALGDKPVGYWPSELFSHLSDRATVIEWGGEIVNLRAQNQHTATDMGSGHFAEAGYGKASYFRNLESPDGDIIDCIHITEQPAMDHPLLKNHTIQSIPPEMPKATKLEGTNTTKSADGHNRTWQMWHQTGHSCPNGTVPVRRITVHDVLRAKSLYHFGNKRTHIFNRNSHEHAVAYTKSSEGIYGAKAGINLWGPSVESKGEFSLSQIWVMAASFGTDLNSIESGWQVQFRLSINRTAAYAFEQVDPQMYGDNRPRFFTYWTKDAYQTTGCYNLLCPGFVQVTKQIVVGGAISPVSNDPKKENWWVSVGDKPVGYWPSTLFNLLSDRATMVEWGGYFAESGYGKASYFRNLEIVDYENSLGQVQKDAYQTTGCYNLLCPGFVQVDKKILIGAAISPFSTVGGSQFEVVISIFKDIKNGNWWLAVGDTPVGYWPTALFTHLSDRATMVEWGGEIVNKRANNQHTSTQMGSGHLAEDGFGKASYFRNLEIMDQYNNLGSAQGVTTSAESPNCYNIKTFANKNWGTHFYYGGPGRSPQCP</sequence>
<dbReference type="AlphaFoldDB" id="A0A5A7P6A9"/>
<evidence type="ECO:0000256" key="1">
    <source>
        <dbReference type="ARBA" id="ARBA00008668"/>
    </source>
</evidence>
<evidence type="ECO:0000313" key="4">
    <source>
        <dbReference type="Proteomes" id="UP000325081"/>
    </source>
</evidence>
<dbReference type="Pfam" id="PF14365">
    <property type="entry name" value="Neprosin_AP"/>
    <property type="match status" value="1"/>
</dbReference>
<organism evidence="3 4">
    <name type="scientific">Striga asiatica</name>
    <name type="common">Asiatic witchweed</name>
    <name type="synonym">Buchnera asiatica</name>
    <dbReference type="NCBI Taxonomy" id="4170"/>
    <lineage>
        <taxon>Eukaryota</taxon>
        <taxon>Viridiplantae</taxon>
        <taxon>Streptophyta</taxon>
        <taxon>Embryophyta</taxon>
        <taxon>Tracheophyta</taxon>
        <taxon>Spermatophyta</taxon>
        <taxon>Magnoliopsida</taxon>
        <taxon>eudicotyledons</taxon>
        <taxon>Gunneridae</taxon>
        <taxon>Pentapetalae</taxon>
        <taxon>asterids</taxon>
        <taxon>lamiids</taxon>
        <taxon>Lamiales</taxon>
        <taxon>Orobanchaceae</taxon>
        <taxon>Buchnereae</taxon>
        <taxon>Striga</taxon>
    </lineage>
</organism>
<dbReference type="PANTHER" id="PTHR31589:SF110">
    <property type="entry name" value="PROTEIN, PUTATIVE (DUF239)-RELATED"/>
    <property type="match status" value="1"/>
</dbReference>
<feature type="domain" description="Neprosin PEP catalytic" evidence="2">
    <location>
        <begin position="583"/>
        <end position="836"/>
    </location>
</feature>
<dbReference type="Proteomes" id="UP000325081">
    <property type="component" value="Unassembled WGS sequence"/>
</dbReference>
<dbReference type="Pfam" id="PF00657">
    <property type="entry name" value="Lipase_GDSL"/>
    <property type="match status" value="1"/>
</dbReference>
<dbReference type="InterPro" id="IPR036514">
    <property type="entry name" value="SGNH_hydro_sf"/>
</dbReference>